<protein>
    <recommendedName>
        <fullName evidence="3">Transglycosylase</fullName>
    </recommendedName>
</protein>
<evidence type="ECO:0000313" key="2">
    <source>
        <dbReference type="Proteomes" id="UP000290921"/>
    </source>
</evidence>
<gene>
    <name evidence="1" type="ORF">DP130_01650</name>
</gene>
<accession>A0A4Q0VH98</accession>
<reference evidence="1 2" key="1">
    <citation type="submission" date="2018-06" db="EMBL/GenBank/DDBJ databases">
        <title>Genome conservation of Clostridium tetani.</title>
        <authorList>
            <person name="Bruggemann H."/>
            <person name="Popoff M.R."/>
        </authorList>
    </citation>
    <scope>NUCLEOTIDE SEQUENCE [LARGE SCALE GENOMIC DNA]</scope>
    <source>
        <strain evidence="1 2">2017.061</strain>
    </source>
</reference>
<dbReference type="AlphaFoldDB" id="A0A4Q0VH98"/>
<sequence>MATFKNPVVTCDKCGKDFKLKQNRLKIEIVKENIERTYFKCPKCKHKFIVMYKDQEIKENLKKMDNIKVQIQKSINEKKNTKKLIGRYEELYYNNLEISEKYKSLYGR</sequence>
<organism evidence="1 2">
    <name type="scientific">Clostridium tetani</name>
    <dbReference type="NCBI Taxonomy" id="1513"/>
    <lineage>
        <taxon>Bacteria</taxon>
        <taxon>Bacillati</taxon>
        <taxon>Bacillota</taxon>
        <taxon>Clostridia</taxon>
        <taxon>Eubacteriales</taxon>
        <taxon>Clostridiaceae</taxon>
        <taxon>Clostridium</taxon>
    </lineage>
</organism>
<evidence type="ECO:0008006" key="3">
    <source>
        <dbReference type="Google" id="ProtNLM"/>
    </source>
</evidence>
<evidence type="ECO:0000313" key="1">
    <source>
        <dbReference type="EMBL" id="RXI50697.1"/>
    </source>
</evidence>
<dbReference type="RefSeq" id="WP_129029702.1">
    <property type="nucleotide sequence ID" value="NZ_CP027782.1"/>
</dbReference>
<name>A0A4Q0VH98_CLOTA</name>
<comment type="caution">
    <text evidence="1">The sequence shown here is derived from an EMBL/GenBank/DDBJ whole genome shotgun (WGS) entry which is preliminary data.</text>
</comment>
<dbReference type="EMBL" id="QMAP01000001">
    <property type="protein sequence ID" value="RXI50697.1"/>
    <property type="molecule type" value="Genomic_DNA"/>
</dbReference>
<proteinExistence type="predicted"/>
<dbReference type="Proteomes" id="UP000290921">
    <property type="component" value="Unassembled WGS sequence"/>
</dbReference>